<gene>
    <name evidence="2" type="ORF">DU478_21900</name>
</gene>
<feature type="chain" id="PRO_5016687532" evidence="1">
    <location>
        <begin position="22"/>
        <end position="73"/>
    </location>
</feature>
<dbReference type="Proteomes" id="UP000253977">
    <property type="component" value="Unassembled WGS sequence"/>
</dbReference>
<reference evidence="2 3" key="1">
    <citation type="submission" date="2018-07" db="EMBL/GenBank/DDBJ databases">
        <title>Thalassococcus profundi sp. nov., a marine bacterium isolated from deep seawater of Okinawa Trough.</title>
        <authorList>
            <person name="Yu M."/>
        </authorList>
    </citation>
    <scope>NUCLEOTIDE SEQUENCE [LARGE SCALE GENOMIC DNA]</scope>
    <source>
        <strain evidence="2 3">WRAS1</strain>
    </source>
</reference>
<keyword evidence="3" id="KW-1185">Reference proteome</keyword>
<dbReference type="AlphaFoldDB" id="A0A369TH08"/>
<dbReference type="OrthoDB" id="7876050at2"/>
<keyword evidence="1" id="KW-0732">Signal</keyword>
<protein>
    <submittedName>
        <fullName evidence="2">Uncharacterized protein</fullName>
    </submittedName>
</protein>
<name>A0A369TH08_9RHOB</name>
<dbReference type="EMBL" id="QPMK01000029">
    <property type="protein sequence ID" value="RDD64122.1"/>
    <property type="molecule type" value="Genomic_DNA"/>
</dbReference>
<evidence type="ECO:0000313" key="2">
    <source>
        <dbReference type="EMBL" id="RDD64122.1"/>
    </source>
</evidence>
<feature type="signal peptide" evidence="1">
    <location>
        <begin position="1"/>
        <end position="21"/>
    </location>
</feature>
<sequence>MKRILITATVAVATLAGAASAMTSDANQAILERYAPNIQTENLTSVQISQLLQIVNSGDSAGEKRAQIRHFVN</sequence>
<evidence type="ECO:0000256" key="1">
    <source>
        <dbReference type="SAM" id="SignalP"/>
    </source>
</evidence>
<evidence type="ECO:0000313" key="3">
    <source>
        <dbReference type="Proteomes" id="UP000253977"/>
    </source>
</evidence>
<dbReference type="RefSeq" id="WP_114512986.1">
    <property type="nucleotide sequence ID" value="NZ_QPMK01000029.1"/>
</dbReference>
<comment type="caution">
    <text evidence="2">The sequence shown here is derived from an EMBL/GenBank/DDBJ whole genome shotgun (WGS) entry which is preliminary data.</text>
</comment>
<accession>A0A369TH08</accession>
<organism evidence="2 3">
    <name type="scientific">Thalassococcus profundi</name>
    <dbReference type="NCBI Taxonomy" id="2282382"/>
    <lineage>
        <taxon>Bacteria</taxon>
        <taxon>Pseudomonadati</taxon>
        <taxon>Pseudomonadota</taxon>
        <taxon>Alphaproteobacteria</taxon>
        <taxon>Rhodobacterales</taxon>
        <taxon>Roseobacteraceae</taxon>
        <taxon>Thalassococcus</taxon>
    </lineage>
</organism>
<proteinExistence type="predicted"/>